<dbReference type="PANTHER" id="PTHR46018">
    <property type="entry name" value="ZINC PHOSPHODIESTERASE ELAC PROTEIN 1"/>
    <property type="match status" value="1"/>
</dbReference>
<feature type="binding site" evidence="8">
    <location>
        <position position="211"/>
    </location>
    <ligand>
        <name>Zn(2+)</name>
        <dbReference type="ChEBI" id="CHEBI:29105"/>
        <label>2</label>
        <note>catalytic</note>
    </ligand>
</feature>
<reference evidence="9 10" key="1">
    <citation type="submission" date="2020-12" db="EMBL/GenBank/DDBJ databases">
        <authorList>
            <person name="Shan Y."/>
        </authorList>
    </citation>
    <scope>NUCLEOTIDE SEQUENCE [LARGE SCALE GENOMIC DNA]</scope>
    <source>
        <strain evidence="10">csc3.9</strain>
    </source>
</reference>
<organism evidence="9 10">
    <name type="scientific">Spongiibacter nanhainus</name>
    <dbReference type="NCBI Taxonomy" id="2794344"/>
    <lineage>
        <taxon>Bacteria</taxon>
        <taxon>Pseudomonadati</taxon>
        <taxon>Pseudomonadota</taxon>
        <taxon>Gammaproteobacteria</taxon>
        <taxon>Cellvibrionales</taxon>
        <taxon>Spongiibacteraceae</taxon>
        <taxon>Spongiibacter</taxon>
    </lineage>
</organism>
<sequence length="327" mass="36316">MRFTFLGTSAGAPTPHRNVTGLALAIDDSRDWYLFDCGEGTQHQLMKCRYSAARLRAIFITHVHGDHCYGLPGLIASANMSGRKAPLTVCAPDGIEQFIEAAFRFTDIRELRFPLHFVRSDAPDFSYQDGHLNVSSTALSHRVPCFAYRAEETTPRHLLVDKLERDGVPRGPLWNQLQKGDDIDLDDGRHFAAGDYSETAWLPRSVIVGGDNDQPALLTEAMRNSDVLIHEATFTEDVLAKVGPQYMHSTAAMVTKAASDADIKHVVLTHFSQRYRLKGGDHVEHTIADLAAEGAAHYTGNLVMAEDLTSCHLTRERALEVYRKEEA</sequence>
<dbReference type="PANTHER" id="PTHR46018:SF2">
    <property type="entry name" value="ZINC PHOSPHODIESTERASE ELAC PROTEIN 1"/>
    <property type="match status" value="1"/>
</dbReference>
<feature type="active site" description="Proton acceptor" evidence="8">
    <location>
        <position position="66"/>
    </location>
</feature>
<dbReference type="HAMAP" id="MF_01818">
    <property type="entry name" value="RNase_Z_BN"/>
    <property type="match status" value="1"/>
</dbReference>
<dbReference type="Proteomes" id="UP000596063">
    <property type="component" value="Chromosome"/>
</dbReference>
<keyword evidence="6 8" id="KW-0378">Hydrolase</keyword>
<dbReference type="KEGG" id="snan:I6N98_01830"/>
<feature type="binding site" evidence="8">
    <location>
        <position position="141"/>
    </location>
    <ligand>
        <name>Zn(2+)</name>
        <dbReference type="ChEBI" id="CHEBI:29105"/>
        <label>1</label>
        <note>catalytic</note>
    </ligand>
</feature>
<evidence type="ECO:0000313" key="10">
    <source>
        <dbReference type="Proteomes" id="UP000596063"/>
    </source>
</evidence>
<accession>A0A7T4UQM3</accession>
<keyword evidence="7 8" id="KW-0862">Zinc</keyword>
<dbReference type="SUPFAM" id="SSF56281">
    <property type="entry name" value="Metallo-hydrolase/oxidoreductase"/>
    <property type="match status" value="1"/>
</dbReference>
<dbReference type="InterPro" id="IPR036866">
    <property type="entry name" value="RibonucZ/Hydroxyglut_hydro"/>
</dbReference>
<evidence type="ECO:0000256" key="5">
    <source>
        <dbReference type="ARBA" id="ARBA00022759"/>
    </source>
</evidence>
<feature type="binding site" evidence="8">
    <location>
        <position position="67"/>
    </location>
    <ligand>
        <name>Zn(2+)</name>
        <dbReference type="ChEBI" id="CHEBI:29105"/>
        <label>2</label>
        <note>catalytic</note>
    </ligand>
</feature>
<evidence type="ECO:0000256" key="3">
    <source>
        <dbReference type="ARBA" id="ARBA00022722"/>
    </source>
</evidence>
<dbReference type="EC" id="3.1.26.11" evidence="8"/>
<dbReference type="InterPro" id="IPR013471">
    <property type="entry name" value="RNase_Z/BN"/>
</dbReference>
<comment type="similarity">
    <text evidence="8">Belongs to the RNase Z family.</text>
</comment>
<comment type="subunit">
    <text evidence="1 8">Homodimer.</text>
</comment>
<feature type="binding site" evidence="8">
    <location>
        <position position="66"/>
    </location>
    <ligand>
        <name>Zn(2+)</name>
        <dbReference type="ChEBI" id="CHEBI:29105"/>
        <label>2</label>
        <note>catalytic</note>
    </ligand>
</feature>
<dbReference type="GO" id="GO:0042781">
    <property type="term" value="F:3'-tRNA processing endoribonuclease activity"/>
    <property type="evidence" value="ECO:0007669"/>
    <property type="project" value="UniProtKB-UniRule"/>
</dbReference>
<keyword evidence="2 8" id="KW-0819">tRNA processing</keyword>
<evidence type="ECO:0000313" key="9">
    <source>
        <dbReference type="EMBL" id="QQD18637.1"/>
    </source>
</evidence>
<dbReference type="AlphaFoldDB" id="A0A7T4UQM3"/>
<dbReference type="GO" id="GO:0008270">
    <property type="term" value="F:zinc ion binding"/>
    <property type="evidence" value="ECO:0007669"/>
    <property type="project" value="UniProtKB-UniRule"/>
</dbReference>
<evidence type="ECO:0000256" key="8">
    <source>
        <dbReference type="HAMAP-Rule" id="MF_01818"/>
    </source>
</evidence>
<keyword evidence="10" id="KW-1185">Reference proteome</keyword>
<keyword evidence="5 8" id="KW-0255">Endonuclease</keyword>
<evidence type="ECO:0000256" key="4">
    <source>
        <dbReference type="ARBA" id="ARBA00022723"/>
    </source>
</evidence>
<dbReference type="CDD" id="cd07717">
    <property type="entry name" value="RNaseZ_ZiPD-like_MBL-fold"/>
    <property type="match status" value="1"/>
</dbReference>
<comment type="function">
    <text evidence="8">Zinc phosphodiesterase, which displays some tRNA 3'-processing endonuclease activity. Probably involved in tRNA maturation, by removing a 3'-trailer from precursor tRNA.</text>
</comment>
<protein>
    <recommendedName>
        <fullName evidence="8">Ribonuclease Z</fullName>
        <shortName evidence="8">RNase Z</shortName>
        <ecNumber evidence="8">3.1.26.11</ecNumber>
    </recommendedName>
    <alternativeName>
        <fullName evidence="8">tRNA 3 endonuclease</fullName>
    </alternativeName>
    <alternativeName>
        <fullName evidence="8">tRNase Z</fullName>
    </alternativeName>
</protein>
<evidence type="ECO:0000256" key="7">
    <source>
        <dbReference type="ARBA" id="ARBA00022833"/>
    </source>
</evidence>
<dbReference type="Pfam" id="PF23023">
    <property type="entry name" value="Anti-Pycsar_Apyc1"/>
    <property type="match status" value="1"/>
</dbReference>
<dbReference type="RefSeq" id="WP_198570128.1">
    <property type="nucleotide sequence ID" value="NZ_CP066167.1"/>
</dbReference>
<proteinExistence type="inferred from homology"/>
<evidence type="ECO:0000256" key="6">
    <source>
        <dbReference type="ARBA" id="ARBA00022801"/>
    </source>
</evidence>
<name>A0A7T4UQM3_9GAMM</name>
<feature type="binding site" evidence="8">
    <location>
        <position position="64"/>
    </location>
    <ligand>
        <name>Zn(2+)</name>
        <dbReference type="ChEBI" id="CHEBI:29105"/>
        <label>1</label>
        <note>catalytic</note>
    </ligand>
</feature>
<keyword evidence="3 8" id="KW-0540">Nuclease</keyword>
<comment type="catalytic activity">
    <reaction evidence="8">
        <text>Endonucleolytic cleavage of RNA, removing extra 3' nucleotides from tRNA precursor, generating 3' termini of tRNAs. A 3'-hydroxy group is left at the tRNA terminus and a 5'-phosphoryl group is left at the trailer molecule.</text>
        <dbReference type="EC" id="3.1.26.11"/>
    </reaction>
</comment>
<gene>
    <name evidence="8" type="primary">rnz</name>
    <name evidence="9" type="ORF">I6N98_01830</name>
</gene>
<keyword evidence="4 8" id="KW-0479">Metal-binding</keyword>
<feature type="binding site" evidence="8">
    <location>
        <position position="62"/>
    </location>
    <ligand>
        <name>Zn(2+)</name>
        <dbReference type="ChEBI" id="CHEBI:29105"/>
        <label>1</label>
        <note>catalytic</note>
    </ligand>
</feature>
<feature type="binding site" evidence="8">
    <location>
        <position position="270"/>
    </location>
    <ligand>
        <name>Zn(2+)</name>
        <dbReference type="ChEBI" id="CHEBI:29105"/>
        <label>2</label>
        <note>catalytic</note>
    </ligand>
</feature>
<feature type="binding site" evidence="8">
    <location>
        <position position="211"/>
    </location>
    <ligand>
        <name>Zn(2+)</name>
        <dbReference type="ChEBI" id="CHEBI:29105"/>
        <label>1</label>
        <note>catalytic</note>
    </ligand>
</feature>
<comment type="cofactor">
    <cofactor evidence="8">
        <name>Zn(2+)</name>
        <dbReference type="ChEBI" id="CHEBI:29105"/>
    </cofactor>
    <text evidence="8">Binds 2 Zn(2+) ions.</text>
</comment>
<evidence type="ECO:0000256" key="1">
    <source>
        <dbReference type="ARBA" id="ARBA00011738"/>
    </source>
</evidence>
<dbReference type="Gene3D" id="3.60.15.10">
    <property type="entry name" value="Ribonuclease Z/Hydroxyacylglutathione hydrolase-like"/>
    <property type="match status" value="1"/>
</dbReference>
<dbReference type="NCBIfam" id="NF000801">
    <property type="entry name" value="PRK00055.1-3"/>
    <property type="match status" value="1"/>
</dbReference>
<evidence type="ECO:0000256" key="2">
    <source>
        <dbReference type="ARBA" id="ARBA00022694"/>
    </source>
</evidence>
<dbReference type="EMBL" id="CP066167">
    <property type="protein sequence ID" value="QQD18637.1"/>
    <property type="molecule type" value="Genomic_DNA"/>
</dbReference>